<reference evidence="3 4" key="1">
    <citation type="journal article" date="2019" name="Sci. Rep.">
        <title>Orb-weaving spider Araneus ventricosus genome elucidates the spidroin gene catalogue.</title>
        <authorList>
            <person name="Kono N."/>
            <person name="Nakamura H."/>
            <person name="Ohtoshi R."/>
            <person name="Moran D.A.P."/>
            <person name="Shinohara A."/>
            <person name="Yoshida Y."/>
            <person name="Fujiwara M."/>
            <person name="Mori M."/>
            <person name="Tomita M."/>
            <person name="Arakawa K."/>
        </authorList>
    </citation>
    <scope>NUCLEOTIDE SEQUENCE [LARGE SCALE GENOMIC DNA]</scope>
</reference>
<dbReference type="EMBL" id="BGPR01004177">
    <property type="protein sequence ID" value="GBM96790.1"/>
    <property type="molecule type" value="Genomic_DNA"/>
</dbReference>
<feature type="domain" description="CCHC-type" evidence="2">
    <location>
        <begin position="236"/>
        <end position="252"/>
    </location>
</feature>
<accession>A0A4Y2K330</accession>
<feature type="domain" description="CCHC-type" evidence="2">
    <location>
        <begin position="278"/>
        <end position="296"/>
    </location>
</feature>
<gene>
    <name evidence="3" type="ORF">AVEN_249338_1</name>
</gene>
<dbReference type="SMART" id="SM00343">
    <property type="entry name" value="ZnF_C2HC"/>
    <property type="match status" value="2"/>
</dbReference>
<name>A0A4Y2K330_ARAVE</name>
<evidence type="ECO:0000256" key="1">
    <source>
        <dbReference type="SAM" id="MobiDB-lite"/>
    </source>
</evidence>
<dbReference type="GO" id="GO:0003676">
    <property type="term" value="F:nucleic acid binding"/>
    <property type="evidence" value="ECO:0007669"/>
    <property type="project" value="InterPro"/>
</dbReference>
<sequence length="296" mass="33902">MNEDTNNELDASSCTEIDTSSILDDQEQTTTPAVEVNPDDTGFQLISPRKAAREFTQVKVTPTKTTNKFSLLVDENNQEAAQRSVPEINLKIVANVIQILKEISQQFTKTENRLRRGFIGIKADSEENREKTIKFLKQKNLEFVLSEAYEDRPLKVVIRNLPINMEISEITQCWEEKGYQIERASQMKNYIEKTILPLFLIDVKKTGNYANIFNERQACYFRVKVVPYSKRKKATICFNCSGFFHSARNCDMHPRCIKCNGQHATRDCSMKEIIQEPTCINCGEKGHLAAWKGCKA</sequence>
<protein>
    <recommendedName>
        <fullName evidence="2">CCHC-type domain-containing protein</fullName>
    </recommendedName>
</protein>
<evidence type="ECO:0000313" key="3">
    <source>
        <dbReference type="EMBL" id="GBM96790.1"/>
    </source>
</evidence>
<dbReference type="AlphaFoldDB" id="A0A4Y2K330"/>
<feature type="compositionally biased region" description="Polar residues" evidence="1">
    <location>
        <begin position="8"/>
        <end position="32"/>
    </location>
</feature>
<evidence type="ECO:0000259" key="2">
    <source>
        <dbReference type="SMART" id="SM00343"/>
    </source>
</evidence>
<dbReference type="OrthoDB" id="8197297at2759"/>
<dbReference type="InterPro" id="IPR006579">
    <property type="entry name" value="Pre_C2HC_dom"/>
</dbReference>
<keyword evidence="4" id="KW-1185">Reference proteome</keyword>
<comment type="caution">
    <text evidence="3">The sequence shown here is derived from an EMBL/GenBank/DDBJ whole genome shotgun (WGS) entry which is preliminary data.</text>
</comment>
<dbReference type="Pfam" id="PF07530">
    <property type="entry name" value="PRE_C2HC"/>
    <property type="match status" value="1"/>
</dbReference>
<dbReference type="InterPro" id="IPR001878">
    <property type="entry name" value="Znf_CCHC"/>
</dbReference>
<dbReference type="GO" id="GO:0008270">
    <property type="term" value="F:zinc ion binding"/>
    <property type="evidence" value="ECO:0007669"/>
    <property type="project" value="InterPro"/>
</dbReference>
<dbReference type="Proteomes" id="UP000499080">
    <property type="component" value="Unassembled WGS sequence"/>
</dbReference>
<proteinExistence type="predicted"/>
<evidence type="ECO:0000313" key="4">
    <source>
        <dbReference type="Proteomes" id="UP000499080"/>
    </source>
</evidence>
<organism evidence="3 4">
    <name type="scientific">Araneus ventricosus</name>
    <name type="common">Orbweaver spider</name>
    <name type="synonym">Epeira ventricosa</name>
    <dbReference type="NCBI Taxonomy" id="182803"/>
    <lineage>
        <taxon>Eukaryota</taxon>
        <taxon>Metazoa</taxon>
        <taxon>Ecdysozoa</taxon>
        <taxon>Arthropoda</taxon>
        <taxon>Chelicerata</taxon>
        <taxon>Arachnida</taxon>
        <taxon>Araneae</taxon>
        <taxon>Araneomorphae</taxon>
        <taxon>Entelegynae</taxon>
        <taxon>Araneoidea</taxon>
        <taxon>Araneidae</taxon>
        <taxon>Araneus</taxon>
    </lineage>
</organism>
<feature type="region of interest" description="Disordered" evidence="1">
    <location>
        <begin position="1"/>
        <end position="42"/>
    </location>
</feature>